<protein>
    <submittedName>
        <fullName evidence="1">Uncharacterized protein</fullName>
    </submittedName>
</protein>
<evidence type="ECO:0000313" key="1">
    <source>
        <dbReference type="EMBL" id="GFT26959.1"/>
    </source>
</evidence>
<dbReference type="Proteomes" id="UP000887013">
    <property type="component" value="Unassembled WGS sequence"/>
</dbReference>
<organism evidence="1 2">
    <name type="scientific">Nephila pilipes</name>
    <name type="common">Giant wood spider</name>
    <name type="synonym">Nephila maculata</name>
    <dbReference type="NCBI Taxonomy" id="299642"/>
    <lineage>
        <taxon>Eukaryota</taxon>
        <taxon>Metazoa</taxon>
        <taxon>Ecdysozoa</taxon>
        <taxon>Arthropoda</taxon>
        <taxon>Chelicerata</taxon>
        <taxon>Arachnida</taxon>
        <taxon>Araneae</taxon>
        <taxon>Araneomorphae</taxon>
        <taxon>Entelegynae</taxon>
        <taxon>Araneoidea</taxon>
        <taxon>Nephilidae</taxon>
        <taxon>Nephila</taxon>
    </lineage>
</organism>
<name>A0A8X6NR75_NEPPI</name>
<dbReference type="AlphaFoldDB" id="A0A8X6NR75"/>
<reference evidence="1" key="1">
    <citation type="submission" date="2020-08" db="EMBL/GenBank/DDBJ databases">
        <title>Multicomponent nature underlies the extraordinary mechanical properties of spider dragline silk.</title>
        <authorList>
            <person name="Kono N."/>
            <person name="Nakamura H."/>
            <person name="Mori M."/>
            <person name="Yoshida Y."/>
            <person name="Ohtoshi R."/>
            <person name="Malay A.D."/>
            <person name="Moran D.A.P."/>
            <person name="Tomita M."/>
            <person name="Numata K."/>
            <person name="Arakawa K."/>
        </authorList>
    </citation>
    <scope>NUCLEOTIDE SEQUENCE</scope>
</reference>
<proteinExistence type="predicted"/>
<keyword evidence="2" id="KW-1185">Reference proteome</keyword>
<feature type="non-terminal residue" evidence="1">
    <location>
        <position position="1"/>
    </location>
</feature>
<sequence length="65" mass="7642">FSFEAKKKEKITIVYSIRHVVGKDFRFSTTASYIEDGCRSVQRPRSERFHQEPWNSLLHVAQQGN</sequence>
<evidence type="ECO:0000313" key="2">
    <source>
        <dbReference type="Proteomes" id="UP000887013"/>
    </source>
</evidence>
<comment type="caution">
    <text evidence="1">The sequence shown here is derived from an EMBL/GenBank/DDBJ whole genome shotgun (WGS) entry which is preliminary data.</text>
</comment>
<accession>A0A8X6NR75</accession>
<gene>
    <name evidence="1" type="ORF">NPIL_181341</name>
</gene>
<dbReference type="EMBL" id="BMAW01106975">
    <property type="protein sequence ID" value="GFT26959.1"/>
    <property type="molecule type" value="Genomic_DNA"/>
</dbReference>